<protein>
    <submittedName>
        <fullName evidence="3">Uncharacterized protein</fullName>
    </submittedName>
</protein>
<proteinExistence type="predicted"/>
<feature type="transmembrane region" description="Helical" evidence="2">
    <location>
        <begin position="20"/>
        <end position="45"/>
    </location>
</feature>
<keyword evidence="4" id="KW-1185">Reference proteome</keyword>
<evidence type="ECO:0000313" key="3">
    <source>
        <dbReference type="EMBL" id="SEB79123.1"/>
    </source>
</evidence>
<dbReference type="Proteomes" id="UP000199064">
    <property type="component" value="Unassembled WGS sequence"/>
</dbReference>
<gene>
    <name evidence="3" type="ORF">SAMN05216452_3190</name>
</gene>
<reference evidence="4" key="1">
    <citation type="submission" date="2016-10" db="EMBL/GenBank/DDBJ databases">
        <authorList>
            <person name="Varghese N."/>
            <person name="Submissions S."/>
        </authorList>
    </citation>
    <scope>NUCLEOTIDE SEQUENCE [LARGE SCALE GENOMIC DNA]</scope>
    <source>
        <strain evidence="4">ES.061</strain>
    </source>
</reference>
<feature type="transmembrane region" description="Helical" evidence="2">
    <location>
        <begin position="97"/>
        <end position="115"/>
    </location>
</feature>
<keyword evidence="2" id="KW-1133">Transmembrane helix</keyword>
<feature type="compositionally biased region" description="Basic and acidic residues" evidence="1">
    <location>
        <begin position="140"/>
        <end position="157"/>
    </location>
</feature>
<dbReference type="EMBL" id="FNSL01000001">
    <property type="protein sequence ID" value="SEB79123.1"/>
    <property type="molecule type" value="Genomic_DNA"/>
</dbReference>
<feature type="region of interest" description="Disordered" evidence="1">
    <location>
        <begin position="119"/>
        <end position="157"/>
    </location>
</feature>
<name>A0A1H4M843_9HYPH</name>
<evidence type="ECO:0000256" key="1">
    <source>
        <dbReference type="SAM" id="MobiDB-lite"/>
    </source>
</evidence>
<accession>A0A1H4M843</accession>
<evidence type="ECO:0000313" key="4">
    <source>
        <dbReference type="Proteomes" id="UP000199064"/>
    </source>
</evidence>
<keyword evidence="2" id="KW-0812">Transmembrane</keyword>
<dbReference type="RefSeq" id="WP_090329439.1">
    <property type="nucleotide sequence ID" value="NZ_FNSL01000001.1"/>
</dbReference>
<sequence>MSGNKNDEAGAAAGMMGAGFLAVLAFLFGLLVFLAIAVSLIYLFALVSGKEITLWGDTYRPSDALIAYRNGVIGVAIVLTITVFICEFYSMAFPKEWLSYLMAGGYSVGLFWILGSGDDEEETPSTPVDYRDLQPPLSEPAEKPFDYASWDDERNTP</sequence>
<dbReference type="AlphaFoldDB" id="A0A1H4M843"/>
<evidence type="ECO:0000256" key="2">
    <source>
        <dbReference type="SAM" id="Phobius"/>
    </source>
</evidence>
<feature type="transmembrane region" description="Helical" evidence="2">
    <location>
        <begin position="65"/>
        <end position="85"/>
    </location>
</feature>
<keyword evidence="2" id="KW-0472">Membrane</keyword>
<organism evidence="3 4">
    <name type="scientific">Nitratireductor aquibiodomus</name>
    <dbReference type="NCBI Taxonomy" id="204799"/>
    <lineage>
        <taxon>Bacteria</taxon>
        <taxon>Pseudomonadati</taxon>
        <taxon>Pseudomonadota</taxon>
        <taxon>Alphaproteobacteria</taxon>
        <taxon>Hyphomicrobiales</taxon>
        <taxon>Phyllobacteriaceae</taxon>
        <taxon>Nitratireductor</taxon>
    </lineage>
</organism>